<dbReference type="PANTHER" id="PTHR30026:SF20">
    <property type="entry name" value="OUTER MEMBRANE PROTEIN TOLC"/>
    <property type="match status" value="1"/>
</dbReference>
<keyword evidence="8" id="KW-0175">Coiled coil</keyword>
<dbReference type="KEGG" id="ggr:HKW67_12495"/>
<keyword evidence="10" id="KW-1185">Reference proteome</keyword>
<feature type="coiled-coil region" evidence="8">
    <location>
        <begin position="164"/>
        <end position="191"/>
    </location>
</feature>
<proteinExistence type="inferred from homology"/>
<keyword evidence="4" id="KW-1134">Transmembrane beta strand</keyword>
<evidence type="ECO:0000313" key="10">
    <source>
        <dbReference type="Proteomes" id="UP000500938"/>
    </source>
</evidence>
<dbReference type="RefSeq" id="WP_171225699.1">
    <property type="nucleotide sequence ID" value="NZ_CP053085.1"/>
</dbReference>
<dbReference type="GO" id="GO:0015288">
    <property type="term" value="F:porin activity"/>
    <property type="evidence" value="ECO:0007669"/>
    <property type="project" value="TreeGrafter"/>
</dbReference>
<dbReference type="GO" id="GO:0009279">
    <property type="term" value="C:cell outer membrane"/>
    <property type="evidence" value="ECO:0007669"/>
    <property type="project" value="UniProtKB-SubCell"/>
</dbReference>
<evidence type="ECO:0000313" key="9">
    <source>
        <dbReference type="EMBL" id="QJR36264.1"/>
    </source>
</evidence>
<evidence type="ECO:0000256" key="3">
    <source>
        <dbReference type="ARBA" id="ARBA00022448"/>
    </source>
</evidence>
<evidence type="ECO:0000256" key="8">
    <source>
        <dbReference type="SAM" id="Coils"/>
    </source>
</evidence>
<keyword evidence="6" id="KW-0472">Membrane</keyword>
<comment type="subcellular location">
    <subcellularLocation>
        <location evidence="1">Cell outer membrane</location>
    </subcellularLocation>
</comment>
<evidence type="ECO:0000256" key="6">
    <source>
        <dbReference type="ARBA" id="ARBA00023136"/>
    </source>
</evidence>
<dbReference type="GO" id="GO:1990281">
    <property type="term" value="C:efflux pump complex"/>
    <property type="evidence" value="ECO:0007669"/>
    <property type="project" value="TreeGrafter"/>
</dbReference>
<dbReference type="Proteomes" id="UP000500938">
    <property type="component" value="Chromosome"/>
</dbReference>
<evidence type="ECO:0000256" key="1">
    <source>
        <dbReference type="ARBA" id="ARBA00004442"/>
    </source>
</evidence>
<evidence type="ECO:0000256" key="2">
    <source>
        <dbReference type="ARBA" id="ARBA00007613"/>
    </source>
</evidence>
<evidence type="ECO:0000256" key="5">
    <source>
        <dbReference type="ARBA" id="ARBA00022692"/>
    </source>
</evidence>
<gene>
    <name evidence="9" type="ORF">HKW67_12495</name>
</gene>
<dbReference type="SUPFAM" id="SSF56954">
    <property type="entry name" value="Outer membrane efflux proteins (OEP)"/>
    <property type="match status" value="1"/>
</dbReference>
<evidence type="ECO:0000256" key="7">
    <source>
        <dbReference type="ARBA" id="ARBA00023237"/>
    </source>
</evidence>
<dbReference type="InterPro" id="IPR003423">
    <property type="entry name" value="OMP_efflux"/>
</dbReference>
<evidence type="ECO:0000256" key="4">
    <source>
        <dbReference type="ARBA" id="ARBA00022452"/>
    </source>
</evidence>
<accession>A0A6M4IMK9</accession>
<dbReference type="Pfam" id="PF02321">
    <property type="entry name" value="OEP"/>
    <property type="match status" value="2"/>
</dbReference>
<dbReference type="PANTHER" id="PTHR30026">
    <property type="entry name" value="OUTER MEMBRANE PROTEIN TOLC"/>
    <property type="match status" value="1"/>
</dbReference>
<name>A0A6M4IMK9_9BACT</name>
<dbReference type="InterPro" id="IPR051906">
    <property type="entry name" value="TolC-like"/>
</dbReference>
<dbReference type="AlphaFoldDB" id="A0A6M4IMK9"/>
<keyword evidence="7" id="KW-0998">Cell outer membrane</keyword>
<dbReference type="GO" id="GO:0015562">
    <property type="term" value="F:efflux transmembrane transporter activity"/>
    <property type="evidence" value="ECO:0007669"/>
    <property type="project" value="InterPro"/>
</dbReference>
<dbReference type="EMBL" id="CP053085">
    <property type="protein sequence ID" value="QJR36264.1"/>
    <property type="molecule type" value="Genomic_DNA"/>
</dbReference>
<reference evidence="9 10" key="1">
    <citation type="submission" date="2020-05" db="EMBL/GenBank/DDBJ databases">
        <title>Complete genome sequence of Gemmatimonas greenlandica TET16.</title>
        <authorList>
            <person name="Zeng Y."/>
        </authorList>
    </citation>
    <scope>NUCLEOTIDE SEQUENCE [LARGE SCALE GENOMIC DNA]</scope>
    <source>
        <strain evidence="9 10">TET16</strain>
    </source>
</reference>
<keyword evidence="3" id="KW-0813">Transport</keyword>
<comment type="similarity">
    <text evidence="2">Belongs to the outer membrane factor (OMF) (TC 1.B.17) family.</text>
</comment>
<sequence length="452" mass="47950">MNRRNRVGQTVVGVVIFGAVVMTAPLGAQGLSGDDGARPVSLREAIELAAKNSPAAVSARGLDRNASAARRQALGSYVPNVNLTAGTGRTQGTTINNFNGQLTSLSGNPWSYNNGLALNVEVFDGGRRWSEIKRIRATADVADVSAVSARFDASLQVKQQFYAALAARESAAAAKAQLEQAEQQLKASTARLAAGVATKSDSLRSAILVGNARLAVLTAENDLRVATASLTRVAGSTTPITASPSDTLDTPMTLPTDEELAMLANDGPAVRLAISNVAVARAAKRSQKSTYLPTLTMSYNYAFSQNAGGFAGRQLFLVGGNNASRQTMNFNIAYQLFNGFQRESQTVQADVTLTNAEAQLRDVQLGARQNLTSFVRSLQNAQARVQVQLAAIAASEEDLRVQQQRYALGASTLLDLLTSQTQLNQARQALIQARLDGRIARAQLSSLVGREL</sequence>
<protein>
    <submittedName>
        <fullName evidence="9">TolC family protein</fullName>
    </submittedName>
</protein>
<organism evidence="9 10">
    <name type="scientific">Gemmatimonas groenlandica</name>
    <dbReference type="NCBI Taxonomy" id="2732249"/>
    <lineage>
        <taxon>Bacteria</taxon>
        <taxon>Pseudomonadati</taxon>
        <taxon>Gemmatimonadota</taxon>
        <taxon>Gemmatimonadia</taxon>
        <taxon>Gemmatimonadales</taxon>
        <taxon>Gemmatimonadaceae</taxon>
        <taxon>Gemmatimonas</taxon>
    </lineage>
</organism>
<keyword evidence="5" id="KW-0812">Transmembrane</keyword>
<dbReference type="Gene3D" id="1.20.1600.10">
    <property type="entry name" value="Outer membrane efflux proteins (OEP)"/>
    <property type="match status" value="1"/>
</dbReference>